<evidence type="ECO:0000313" key="1">
    <source>
        <dbReference type="EMBL" id="KAH1121612.1"/>
    </source>
</evidence>
<proteinExistence type="predicted"/>
<dbReference type="EMBL" id="JAIQCV010000002">
    <property type="protein sequence ID" value="KAH1121612.1"/>
    <property type="molecule type" value="Genomic_DNA"/>
</dbReference>
<reference evidence="1 2" key="1">
    <citation type="journal article" date="2021" name="Plant Biotechnol. J.">
        <title>Multi-omics assisted identification of the key and species-specific regulatory components of drought-tolerant mechanisms in Gossypium stocksii.</title>
        <authorList>
            <person name="Yu D."/>
            <person name="Ke L."/>
            <person name="Zhang D."/>
            <person name="Wu Y."/>
            <person name="Sun Y."/>
            <person name="Mei J."/>
            <person name="Sun J."/>
            <person name="Sun Y."/>
        </authorList>
    </citation>
    <scope>NUCLEOTIDE SEQUENCE [LARGE SCALE GENOMIC DNA]</scope>
    <source>
        <strain evidence="2">cv. E1</strain>
        <tissue evidence="1">Leaf</tissue>
    </source>
</reference>
<sequence length="139" mass="15923">MIRGCAAYLLGITSGPVTSMSVGSIPLRKWKMGSMGTTRKWVEKLVMNLWPMKKTMGLKTYLDEGAKQEEQHHQWLTGFETFFEAEAKIEEINGLKWKKSWVIPERSELVNQVPSPVVLRRFQLVPTMPVMVQTRVSNV</sequence>
<comment type="caution">
    <text evidence="1">The sequence shown here is derived from an EMBL/GenBank/DDBJ whole genome shotgun (WGS) entry which is preliminary data.</text>
</comment>
<organism evidence="1 2">
    <name type="scientific">Gossypium stocksii</name>
    <dbReference type="NCBI Taxonomy" id="47602"/>
    <lineage>
        <taxon>Eukaryota</taxon>
        <taxon>Viridiplantae</taxon>
        <taxon>Streptophyta</taxon>
        <taxon>Embryophyta</taxon>
        <taxon>Tracheophyta</taxon>
        <taxon>Spermatophyta</taxon>
        <taxon>Magnoliopsida</taxon>
        <taxon>eudicotyledons</taxon>
        <taxon>Gunneridae</taxon>
        <taxon>Pentapetalae</taxon>
        <taxon>rosids</taxon>
        <taxon>malvids</taxon>
        <taxon>Malvales</taxon>
        <taxon>Malvaceae</taxon>
        <taxon>Malvoideae</taxon>
        <taxon>Gossypium</taxon>
    </lineage>
</organism>
<accession>A0A9D3WDF1</accession>
<gene>
    <name evidence="1" type="ORF">J1N35_004772</name>
</gene>
<protein>
    <submittedName>
        <fullName evidence="1">Uncharacterized protein</fullName>
    </submittedName>
</protein>
<name>A0A9D3WDF1_9ROSI</name>
<dbReference type="AlphaFoldDB" id="A0A9D3WDF1"/>
<keyword evidence="2" id="KW-1185">Reference proteome</keyword>
<dbReference type="Proteomes" id="UP000828251">
    <property type="component" value="Unassembled WGS sequence"/>
</dbReference>
<evidence type="ECO:0000313" key="2">
    <source>
        <dbReference type="Proteomes" id="UP000828251"/>
    </source>
</evidence>